<dbReference type="SMART" id="SM00564">
    <property type="entry name" value="PQQ"/>
    <property type="match status" value="7"/>
</dbReference>
<dbReference type="Gene3D" id="2.130.10.10">
    <property type="entry name" value="YVTN repeat-like/Quinoprotein amine dehydrogenase"/>
    <property type="match status" value="1"/>
</dbReference>
<evidence type="ECO:0000313" key="8">
    <source>
        <dbReference type="Proteomes" id="UP000020218"/>
    </source>
</evidence>
<evidence type="ECO:0000256" key="4">
    <source>
        <dbReference type="HAMAP-Rule" id="MF_00923"/>
    </source>
</evidence>
<feature type="signal peptide" evidence="5">
    <location>
        <begin position="1"/>
        <end position="23"/>
    </location>
</feature>
<dbReference type="PANTHER" id="PTHR34512">
    <property type="entry name" value="CELL SURFACE PROTEIN"/>
    <property type="match status" value="1"/>
</dbReference>
<keyword evidence="4" id="KW-0564">Palmitate</keyword>
<dbReference type="PATRIC" id="fig|1454001.3.peg.2003"/>
<dbReference type="STRING" id="1454001.AW08_01963"/>
<evidence type="ECO:0000256" key="3">
    <source>
        <dbReference type="ARBA" id="ARBA00023237"/>
    </source>
</evidence>
<dbReference type="Pfam" id="PF13360">
    <property type="entry name" value="PQQ_2"/>
    <property type="match status" value="1"/>
</dbReference>
<dbReference type="InterPro" id="IPR011047">
    <property type="entry name" value="Quinoprotein_ADH-like_sf"/>
</dbReference>
<dbReference type="InterPro" id="IPR002372">
    <property type="entry name" value="PQQ_rpt_dom"/>
</dbReference>
<dbReference type="GO" id="GO:0051205">
    <property type="term" value="P:protein insertion into membrane"/>
    <property type="evidence" value="ECO:0007669"/>
    <property type="project" value="UniProtKB-UniRule"/>
</dbReference>
<comment type="subcellular location">
    <subcellularLocation>
        <location evidence="4">Cell outer membrane</location>
        <topology evidence="4">Lipid-anchor</topology>
    </subcellularLocation>
</comment>
<name>A0A011NS38_9PROT</name>
<dbReference type="GO" id="GO:0009279">
    <property type="term" value="C:cell outer membrane"/>
    <property type="evidence" value="ECO:0007669"/>
    <property type="project" value="UniProtKB-SubCell"/>
</dbReference>
<dbReference type="AlphaFoldDB" id="A0A011NS38"/>
<sequence length="381" mass="39932">MMRPLLAAAALVASLAGCSTLDALNPFSTSSGPKMAELQPIQASAEARVLWSDGVGKSEDYTLVPAVVGSTVYAAARDGTIVRLDDGQPAWRIKAGVPLAGGVGADARVLVVGTAKGEVLAFSTFDGSPLWKAKASSEVVAPPALSSNLVIVRTVDHRLAAYDANDGKRRWLYQRPSTPLSLRVTAAPLIIEKFVFVGFPGGKLMAVSLDNGAPLWEGTVALPKGATELDRVADVTSVPVIDGRMICAAAFQGRIACFDLGNGNLIWSRDISSAAGVAVDSRYLYVSDDKGAVHALDKASGASLWKQDKLFLRRLTAPQPLRNMVAVGDAKGVVHFLSRDDGSFVARLNTDGSPIRAPLQRLGSSLLAQTSKGSVLAIDAQ</sequence>
<evidence type="ECO:0000256" key="1">
    <source>
        <dbReference type="ARBA" id="ARBA00022729"/>
    </source>
</evidence>
<dbReference type="GO" id="GO:0043165">
    <property type="term" value="P:Gram-negative-bacterium-type cell outer membrane assembly"/>
    <property type="evidence" value="ECO:0007669"/>
    <property type="project" value="UniProtKB-UniRule"/>
</dbReference>
<keyword evidence="2 4" id="KW-0472">Membrane</keyword>
<comment type="subunit">
    <text evidence="4">Part of the Bam complex.</text>
</comment>
<dbReference type="InterPro" id="IPR018391">
    <property type="entry name" value="PQQ_b-propeller_rpt"/>
</dbReference>
<proteinExistence type="inferred from homology"/>
<feature type="chain" id="PRO_5008979154" description="Outer membrane protein assembly factor BamB" evidence="5">
    <location>
        <begin position="24"/>
        <end position="381"/>
    </location>
</feature>
<evidence type="ECO:0000256" key="5">
    <source>
        <dbReference type="SAM" id="SignalP"/>
    </source>
</evidence>
<keyword evidence="4" id="KW-0449">Lipoprotein</keyword>
<comment type="similarity">
    <text evidence="4">Belongs to the BamB family.</text>
</comment>
<dbReference type="InterPro" id="IPR017687">
    <property type="entry name" value="BamB"/>
</dbReference>
<evidence type="ECO:0000259" key="6">
    <source>
        <dbReference type="Pfam" id="PF13360"/>
    </source>
</evidence>
<dbReference type="EMBL" id="JFAX01000010">
    <property type="protein sequence ID" value="EXI67407.1"/>
    <property type="molecule type" value="Genomic_DNA"/>
</dbReference>
<feature type="domain" description="Pyrrolo-quinoline quinone repeat" evidence="6">
    <location>
        <begin position="77"/>
        <end position="307"/>
    </location>
</feature>
<accession>A0A011NS38</accession>
<dbReference type="SUPFAM" id="SSF50998">
    <property type="entry name" value="Quinoprotein alcohol dehydrogenase-like"/>
    <property type="match status" value="1"/>
</dbReference>
<keyword evidence="1 4" id="KW-0732">Signal</keyword>
<organism evidence="7 8">
    <name type="scientific">Candidatus Accumulibacter adjunctus</name>
    <dbReference type="NCBI Taxonomy" id="1454001"/>
    <lineage>
        <taxon>Bacteria</taxon>
        <taxon>Pseudomonadati</taxon>
        <taxon>Pseudomonadota</taxon>
        <taxon>Betaproteobacteria</taxon>
        <taxon>Candidatus Accumulibacter</taxon>
    </lineage>
</organism>
<dbReference type="InterPro" id="IPR015943">
    <property type="entry name" value="WD40/YVTN_repeat-like_dom_sf"/>
</dbReference>
<dbReference type="PROSITE" id="PS51257">
    <property type="entry name" value="PROKAR_LIPOPROTEIN"/>
    <property type="match status" value="1"/>
</dbReference>
<dbReference type="Proteomes" id="UP000020218">
    <property type="component" value="Unassembled WGS sequence"/>
</dbReference>
<protein>
    <recommendedName>
        <fullName evidence="4">Outer membrane protein assembly factor BamB</fullName>
    </recommendedName>
</protein>
<comment type="caution">
    <text evidence="7">The sequence shown here is derived from an EMBL/GenBank/DDBJ whole genome shotgun (WGS) entry which is preliminary data.</text>
</comment>
<dbReference type="PANTHER" id="PTHR34512:SF30">
    <property type="entry name" value="OUTER MEMBRANE PROTEIN ASSEMBLY FACTOR BAMB"/>
    <property type="match status" value="1"/>
</dbReference>
<dbReference type="NCBIfam" id="TIGR03300">
    <property type="entry name" value="assembly_YfgL"/>
    <property type="match status" value="1"/>
</dbReference>
<gene>
    <name evidence="4 7" type="primary">bamB</name>
    <name evidence="7" type="ORF">AW08_01963</name>
</gene>
<reference evidence="7" key="1">
    <citation type="submission" date="2014-02" db="EMBL/GenBank/DDBJ databases">
        <title>Expanding our view of genomic diversity in Candidatus Accumulibacter clades.</title>
        <authorList>
            <person name="Skennerton C.T."/>
            <person name="Barr J.J."/>
            <person name="Slater F.R."/>
            <person name="Bond P.L."/>
            <person name="Tyson G.W."/>
        </authorList>
    </citation>
    <scope>NUCLEOTIDE SEQUENCE [LARGE SCALE GENOMIC DNA]</scope>
</reference>
<comment type="function">
    <text evidence="4">Part of the outer membrane protein assembly complex, which is involved in assembly and insertion of beta-barrel proteins into the outer membrane.</text>
</comment>
<keyword evidence="3 4" id="KW-0998">Cell outer membrane</keyword>
<keyword evidence="8" id="KW-1185">Reference proteome</keyword>
<evidence type="ECO:0000256" key="2">
    <source>
        <dbReference type="ARBA" id="ARBA00023136"/>
    </source>
</evidence>
<evidence type="ECO:0000313" key="7">
    <source>
        <dbReference type="EMBL" id="EXI67407.1"/>
    </source>
</evidence>
<dbReference type="HAMAP" id="MF_00923">
    <property type="entry name" value="OM_assembly_BamB"/>
    <property type="match status" value="1"/>
</dbReference>